<dbReference type="CDD" id="cd07945">
    <property type="entry name" value="DRE_TIM_CMS"/>
    <property type="match status" value="1"/>
</dbReference>
<sequence length="551" mass="61522">MMLKMKATGNHASHPSKGFKPLEGSVGRRIEIMDTTLRDGEQTSGVSFLPSEKLQIAKLLLEELKVDRIEVASARVSEGELEGVQKITQWAAKKGYLDRVEVLGFVDTPVSVNWIVEAGGKVLNLLTKGSMNHLVHQLKKTPEQHFADIQKSISYAQEMGVSVNVYLEDWSNGMRNSPEYTLSLIEFLTKQSVKRIMLPDTLGLLSPKEVKAFFEQIVAQFPAVHFDFHAHNDYDLSVANVLEAISNGAAGLHTTINGLGERAGNAPLESVIAVIKDFTDLEIGVQEQKIFRVSKLVEQFSGQHIPANKPVVGENVFTQTAGIHADGDNKKNLYFNDLMPERFGRQRKYALGKTSGKANILKNLEELGISLEKDELAKVTQRIIELGDKKERVTTEDLPYIISDVLQNNSISKHISIEGYHMTHSKGLKPTVQLRMSIHGKFYDEIATGDGQYDSFMRALKKIYKTLGRELPKLTDYHVSIPPGGKTDAFVETVITWDYGKIFKTKGLDPDQTVAAMMATEKMLNIIENMNYQPTKEESTYYGNQYRTVAG</sequence>
<keyword evidence="4" id="KW-0100">Branched-chain amino acid biosynthesis</keyword>
<dbReference type="AlphaFoldDB" id="A0A142ESK5"/>
<keyword evidence="9" id="KW-1185">Reference proteome</keyword>
<organism evidence="8 9">
    <name type="scientific">Algoriphagus sanaruensis</name>
    <dbReference type="NCBI Taxonomy" id="1727163"/>
    <lineage>
        <taxon>Bacteria</taxon>
        <taxon>Pseudomonadati</taxon>
        <taxon>Bacteroidota</taxon>
        <taxon>Cytophagia</taxon>
        <taxon>Cytophagales</taxon>
        <taxon>Cyclobacteriaceae</taxon>
        <taxon>Algoriphagus</taxon>
    </lineage>
</organism>
<evidence type="ECO:0000256" key="3">
    <source>
        <dbReference type="ARBA" id="ARBA00023211"/>
    </source>
</evidence>
<evidence type="ECO:0000256" key="6">
    <source>
        <dbReference type="SAM" id="MobiDB-lite"/>
    </source>
</evidence>
<accession>A0A142ESK5</accession>
<feature type="domain" description="Pyruvate carboxyltransferase" evidence="7">
    <location>
        <begin position="30"/>
        <end position="291"/>
    </location>
</feature>
<dbReference type="InterPro" id="IPR013709">
    <property type="entry name" value="2-isopropylmalate_synth_dimer"/>
</dbReference>
<dbReference type="InterPro" id="IPR013785">
    <property type="entry name" value="Aldolase_TIM"/>
</dbReference>
<evidence type="ECO:0000256" key="4">
    <source>
        <dbReference type="ARBA" id="ARBA00023304"/>
    </source>
</evidence>
<keyword evidence="3" id="KW-0464">Manganese</keyword>
<gene>
    <name evidence="8" type="ORF">AO498_16800</name>
</gene>
<evidence type="ECO:0000256" key="2">
    <source>
        <dbReference type="ARBA" id="ARBA00022679"/>
    </source>
</evidence>
<dbReference type="Gene3D" id="3.20.20.70">
    <property type="entry name" value="Aldolase class I"/>
    <property type="match status" value="1"/>
</dbReference>
<dbReference type="GO" id="GO:0009098">
    <property type="term" value="P:L-leucine biosynthetic process"/>
    <property type="evidence" value="ECO:0007669"/>
    <property type="project" value="InterPro"/>
</dbReference>
<dbReference type="InterPro" id="IPR054691">
    <property type="entry name" value="LeuA/HCS_post-cat"/>
</dbReference>
<keyword evidence="1" id="KW-0028">Amino-acid biosynthesis</keyword>
<name>A0A142ESK5_9BACT</name>
<dbReference type="InterPro" id="IPR002034">
    <property type="entry name" value="AIPM/Hcit_synth_CS"/>
</dbReference>
<evidence type="ECO:0000313" key="8">
    <source>
        <dbReference type="EMBL" id="AMQ58110.1"/>
    </source>
</evidence>
<reference evidence="8 9" key="2">
    <citation type="journal article" date="2016" name="Genome Announc.">
        <title>Complete Genome Sequence of Algoriphagus sp. Strain M8-2, Isolated from a Brackish Lake.</title>
        <authorList>
            <person name="Muraguchi Y."/>
            <person name="Kushimoto K."/>
            <person name="Ohtsubo Y."/>
            <person name="Suzuki T."/>
            <person name="Dohra H."/>
            <person name="Kimbara K."/>
            <person name="Shintani M."/>
        </authorList>
    </citation>
    <scope>NUCLEOTIDE SEQUENCE [LARGE SCALE GENOMIC DNA]</scope>
    <source>
        <strain evidence="8 9">M8-2</strain>
    </source>
</reference>
<dbReference type="PATRIC" id="fig|1727163.4.peg.3522"/>
<dbReference type="Gene3D" id="1.10.238.260">
    <property type="match status" value="1"/>
</dbReference>
<evidence type="ECO:0000313" key="9">
    <source>
        <dbReference type="Proteomes" id="UP000073816"/>
    </source>
</evidence>
<dbReference type="InterPro" id="IPR050073">
    <property type="entry name" value="2-IPM_HCS-like"/>
</dbReference>
<dbReference type="Pfam" id="PF08502">
    <property type="entry name" value="LeuA_dimer"/>
    <property type="match status" value="1"/>
</dbReference>
<dbReference type="SMART" id="SM00917">
    <property type="entry name" value="LeuA_dimer"/>
    <property type="match status" value="1"/>
</dbReference>
<dbReference type="SUPFAM" id="SSF51569">
    <property type="entry name" value="Aldolase"/>
    <property type="match status" value="1"/>
</dbReference>
<comment type="similarity">
    <text evidence="5">Belongs to the alpha-IPM synthase/homocitrate synthase family.</text>
</comment>
<dbReference type="Proteomes" id="UP000073816">
    <property type="component" value="Chromosome"/>
</dbReference>
<reference evidence="9" key="1">
    <citation type="submission" date="2015-09" db="EMBL/GenBank/DDBJ databases">
        <title>Complete sequence of Algoriphagus sp. M8-2.</title>
        <authorList>
            <person name="Shintani M."/>
        </authorList>
    </citation>
    <scope>NUCLEOTIDE SEQUENCE [LARGE SCALE GENOMIC DNA]</scope>
    <source>
        <strain evidence="9">M8-2</strain>
    </source>
</reference>
<evidence type="ECO:0000256" key="1">
    <source>
        <dbReference type="ARBA" id="ARBA00022605"/>
    </source>
</evidence>
<dbReference type="Gene3D" id="3.30.160.340">
    <property type="match status" value="1"/>
</dbReference>
<keyword evidence="2 5" id="KW-0808">Transferase</keyword>
<dbReference type="EMBL" id="CP012836">
    <property type="protein sequence ID" value="AMQ58110.1"/>
    <property type="molecule type" value="Genomic_DNA"/>
</dbReference>
<dbReference type="Gene3D" id="3.30.160.740">
    <property type="match status" value="1"/>
</dbReference>
<dbReference type="STRING" id="1727163.AO498_16800"/>
<dbReference type="GO" id="GO:0003852">
    <property type="term" value="F:2-isopropylmalate synthase activity"/>
    <property type="evidence" value="ECO:0007669"/>
    <property type="project" value="InterPro"/>
</dbReference>
<dbReference type="InterPro" id="IPR036230">
    <property type="entry name" value="LeuA_allosteric_dom_sf"/>
</dbReference>
<protein>
    <submittedName>
        <fullName evidence="8">2-isopropylmalate synthase</fullName>
    </submittedName>
</protein>
<evidence type="ECO:0000259" key="7">
    <source>
        <dbReference type="PROSITE" id="PS50991"/>
    </source>
</evidence>
<dbReference type="PROSITE" id="PS50991">
    <property type="entry name" value="PYR_CT"/>
    <property type="match status" value="1"/>
</dbReference>
<dbReference type="PROSITE" id="PS00815">
    <property type="entry name" value="AIPM_HOMOCIT_SYNTH_1"/>
    <property type="match status" value="1"/>
</dbReference>
<evidence type="ECO:0000256" key="5">
    <source>
        <dbReference type="RuleBase" id="RU003523"/>
    </source>
</evidence>
<dbReference type="KEGG" id="alm:AO498_16800"/>
<feature type="region of interest" description="Disordered" evidence="6">
    <location>
        <begin position="1"/>
        <end position="20"/>
    </location>
</feature>
<dbReference type="SUPFAM" id="SSF110921">
    <property type="entry name" value="2-isopropylmalate synthase LeuA, allosteric (dimerisation) domain"/>
    <property type="match status" value="1"/>
</dbReference>
<proteinExistence type="inferred from homology"/>
<dbReference type="Pfam" id="PF22617">
    <property type="entry name" value="HCS_D2"/>
    <property type="match status" value="1"/>
</dbReference>
<dbReference type="Pfam" id="PF00682">
    <property type="entry name" value="HMGL-like"/>
    <property type="match status" value="1"/>
</dbReference>
<dbReference type="InterPro" id="IPR000891">
    <property type="entry name" value="PYR_CT"/>
</dbReference>
<dbReference type="PANTHER" id="PTHR10277">
    <property type="entry name" value="HOMOCITRATE SYNTHASE-RELATED"/>
    <property type="match status" value="1"/>
</dbReference>
<dbReference type="PANTHER" id="PTHR10277:SF57">
    <property type="entry name" value="(R)-CITRAMALATE SYNTHASE CIMA"/>
    <property type="match status" value="1"/>
</dbReference>